<dbReference type="Pfam" id="PF04023">
    <property type="entry name" value="FeoA"/>
    <property type="match status" value="1"/>
</dbReference>
<dbReference type="RefSeq" id="WP_205016347.1">
    <property type="nucleotide sequence ID" value="NZ_JAFBEI010000003.1"/>
</dbReference>
<dbReference type="PANTHER" id="PTHR42954">
    <property type="entry name" value="FE(2+) TRANSPORT PROTEIN A"/>
    <property type="match status" value="1"/>
</dbReference>
<dbReference type="PANTHER" id="PTHR42954:SF2">
    <property type="entry name" value="FE(2+) TRANSPORT PROTEIN A"/>
    <property type="match status" value="1"/>
</dbReference>
<evidence type="ECO:0000313" key="3">
    <source>
        <dbReference type="EMBL" id="MBM7635393.1"/>
    </source>
</evidence>
<dbReference type="InterPro" id="IPR052713">
    <property type="entry name" value="FeoA"/>
</dbReference>
<gene>
    <name evidence="3" type="ORF">JOC31_000185</name>
</gene>
<dbReference type="EMBL" id="JAFBEI010000003">
    <property type="protein sequence ID" value="MBM7635393.1"/>
    <property type="molecule type" value="Genomic_DNA"/>
</dbReference>
<dbReference type="SMART" id="SM00899">
    <property type="entry name" value="FeoA"/>
    <property type="match status" value="2"/>
</dbReference>
<dbReference type="Gene3D" id="2.30.30.90">
    <property type="match status" value="2"/>
</dbReference>
<evidence type="ECO:0000256" key="1">
    <source>
        <dbReference type="ARBA" id="ARBA00023004"/>
    </source>
</evidence>
<dbReference type="InterPro" id="IPR007167">
    <property type="entry name" value="Fe-transptr_FeoA-like"/>
</dbReference>
<dbReference type="SUPFAM" id="SSF50037">
    <property type="entry name" value="C-terminal domain of transcriptional repressors"/>
    <property type="match status" value="2"/>
</dbReference>
<accession>A0ABS2PIY6</accession>
<organism evidence="3 4">
    <name type="scientific">Streptococcus saliviloxodontae</name>
    <dbReference type="NCBI Taxonomy" id="1349416"/>
    <lineage>
        <taxon>Bacteria</taxon>
        <taxon>Bacillati</taxon>
        <taxon>Bacillota</taxon>
        <taxon>Bacilli</taxon>
        <taxon>Lactobacillales</taxon>
        <taxon>Streptococcaceae</taxon>
        <taxon>Streptococcus</taxon>
    </lineage>
</organism>
<evidence type="ECO:0000313" key="4">
    <source>
        <dbReference type="Proteomes" id="UP000809081"/>
    </source>
</evidence>
<comment type="caution">
    <text evidence="3">The sequence shown here is derived from an EMBL/GenBank/DDBJ whole genome shotgun (WGS) entry which is preliminary data.</text>
</comment>
<reference evidence="3 4" key="1">
    <citation type="submission" date="2021-01" db="EMBL/GenBank/DDBJ databases">
        <title>Genomic Encyclopedia of Type Strains, Phase IV (KMG-IV): sequencing the most valuable type-strain genomes for metagenomic binning, comparative biology and taxonomic classification.</title>
        <authorList>
            <person name="Goeker M."/>
        </authorList>
    </citation>
    <scope>NUCLEOTIDE SEQUENCE [LARGE SCALE GENOMIC DNA]</scope>
    <source>
        <strain evidence="3 4">DSM 27513</strain>
    </source>
</reference>
<protein>
    <submittedName>
        <fullName evidence="3">Ferrous iron transport protein A</fullName>
    </submittedName>
</protein>
<dbReference type="InterPro" id="IPR038157">
    <property type="entry name" value="FeoA_core_dom"/>
</dbReference>
<dbReference type="Proteomes" id="UP000809081">
    <property type="component" value="Unassembled WGS sequence"/>
</dbReference>
<evidence type="ECO:0000259" key="2">
    <source>
        <dbReference type="SMART" id="SM00899"/>
    </source>
</evidence>
<name>A0ABS2PIY6_9STRE</name>
<keyword evidence="4" id="KW-1185">Reference proteome</keyword>
<keyword evidence="1" id="KW-0408">Iron</keyword>
<feature type="domain" description="Ferrous iron transporter FeoA-like" evidence="2">
    <location>
        <begin position="1"/>
        <end position="71"/>
    </location>
</feature>
<dbReference type="InterPro" id="IPR008988">
    <property type="entry name" value="Transcriptional_repressor_C"/>
</dbReference>
<sequence length="156" mass="17370">MLLSDTVLGKSYRIIGIDLPSDSRRHLANIGLKEGELLQLVSMTKTGGIIMLKSHRLAFDDSILTRVDVQEVSGSDVRLALSEIAVGSSAYIDNIFATKETKRRLMDMGLTKRTKVYVRKVAPLGDPIELCLRGYELTIRRSEAQLISVIPLEEVR</sequence>
<proteinExistence type="predicted"/>
<feature type="domain" description="Ferrous iron transporter FeoA-like" evidence="2">
    <location>
        <begin position="79"/>
        <end position="151"/>
    </location>
</feature>